<dbReference type="PANTHER" id="PTHR33026:SF7">
    <property type="entry name" value="OS03G0100275 PROTEIN"/>
    <property type="match status" value="1"/>
</dbReference>
<evidence type="ECO:0000313" key="3">
    <source>
        <dbReference type="EMBL" id="AAP53592.2"/>
    </source>
</evidence>
<accession>Q7G2Z6</accession>
<feature type="region of interest" description="Disordered" evidence="1">
    <location>
        <begin position="234"/>
        <end position="358"/>
    </location>
</feature>
<feature type="compositionally biased region" description="Gly residues" evidence="1">
    <location>
        <begin position="243"/>
        <end position="258"/>
    </location>
</feature>
<feature type="compositionally biased region" description="Gly residues" evidence="1">
    <location>
        <begin position="457"/>
        <end position="468"/>
    </location>
</feature>
<gene>
    <name evidence="3" type="ordered locus">LOC_Os10g25540</name>
</gene>
<dbReference type="Pfam" id="PF04195">
    <property type="entry name" value="Transposase_28"/>
    <property type="match status" value="1"/>
</dbReference>
<dbReference type="EMBL" id="DP000086">
    <property type="protein sequence ID" value="AAP53592.2"/>
    <property type="molecule type" value="Genomic_DNA"/>
</dbReference>
<dbReference type="InterPro" id="IPR007321">
    <property type="entry name" value="Transposase_28"/>
</dbReference>
<reference evidence="3" key="3">
    <citation type="submission" date="2006-07" db="EMBL/GenBank/DDBJ databases">
        <authorList>
            <person name="Buell R."/>
        </authorList>
    </citation>
    <scope>NUCLEOTIDE SEQUENCE</scope>
</reference>
<evidence type="ECO:0000259" key="2">
    <source>
        <dbReference type="Pfam" id="PF04195"/>
    </source>
</evidence>
<feature type="domain" description="Transposase (putative) gypsy type" evidence="2">
    <location>
        <begin position="52"/>
        <end position="114"/>
    </location>
</feature>
<feature type="compositionally biased region" description="Basic and acidic residues" evidence="1">
    <location>
        <begin position="286"/>
        <end position="296"/>
    </location>
</feature>
<reference evidence="3" key="1">
    <citation type="journal article" date="2003" name="Science">
        <title>In-depth view of structure, activity, and evolution of rice chromosome 10.</title>
        <authorList>
            <consortium name="Rice Chromosome 10 Sequencing Consortium"/>
        </authorList>
    </citation>
    <scope>NUCLEOTIDE SEQUENCE [LARGE SCALE GENOMIC DNA]</scope>
</reference>
<feature type="region of interest" description="Disordered" evidence="1">
    <location>
        <begin position="392"/>
        <end position="574"/>
    </location>
</feature>
<name>Q7G2Z6_ORYSJ</name>
<proteinExistence type="predicted"/>
<sequence>MAQDAGDTVLPFSRITADRHLSLPRKIMPDGAVVRAVESRPRPRYPERSVHLLSFAMAGLIPSFSRFFHEVLDFYEIHALHLAPNAVMTLAIFVHLCEMFIGVRPTMRLFQAFFIPQLLQAVSELGEEYDAVWDRLRGLRSLGLTGAMVFGDYIRRRIAPLQERSRGAWEYTGPNDPMRTHVGERWDWGEEDAKMVLVLGLDSAKQTLIPDGILPLYCDRDRESILAVMSVVGAGRSRSSRGGASGSAVGAGGGGATAGGSRTSGPGGGGSRAPDSSRGPGDDLVGDPKGKRKVPESRPPSPPRGGGTEHAADHPPAGHKRPAGPEVGRKKKRVRKIGQTEPSRGSFIETPKWTFNRPPRRYDCWHLLRCSYPARPLVPSFSFSLLTRSGFSCSEIPSQGVSGSEPSWGTKSERSERSGPGQSKAAGSSQPRSGTHRPHTGPGPERPSAGTRLAAGNGSGDVPPGGGCETRVHAERHPGSGGEGGRSSGAEAGGDPEPEVEVKAGGGPESEVKVEVGGGPEPEVEVEAARLAPQFTFGLASDEESGSGGDDDNVGDEDWDDVVSGAGLGGLGTP</sequence>
<reference evidence="3" key="2">
    <citation type="submission" date="2003-05" db="EMBL/GenBank/DDBJ databases">
        <authorList>
            <person name="Buell C.R."/>
            <person name="Wing R.A."/>
            <person name="McCombie W.R."/>
            <person name="Messing J."/>
            <person name="Yuan Q."/>
            <person name="Ouyang S."/>
        </authorList>
    </citation>
    <scope>NUCLEOTIDE SEQUENCE</scope>
</reference>
<feature type="compositionally biased region" description="Acidic residues" evidence="1">
    <location>
        <begin position="541"/>
        <end position="561"/>
    </location>
</feature>
<feature type="compositionally biased region" description="Polar residues" evidence="1">
    <location>
        <begin position="392"/>
        <end position="410"/>
    </location>
</feature>
<evidence type="ECO:0000256" key="1">
    <source>
        <dbReference type="SAM" id="MobiDB-lite"/>
    </source>
</evidence>
<protein>
    <submittedName>
        <fullName evidence="3">Retrotransposon protein, putative, unclassified</fullName>
    </submittedName>
</protein>
<dbReference type="PANTHER" id="PTHR33026">
    <property type="entry name" value="OS06G0360600 PROTEIN"/>
    <property type="match status" value="1"/>
</dbReference>
<organism evidence="3">
    <name type="scientific">Oryza sativa subsp. japonica</name>
    <name type="common">Rice</name>
    <dbReference type="NCBI Taxonomy" id="39947"/>
    <lineage>
        <taxon>Eukaryota</taxon>
        <taxon>Viridiplantae</taxon>
        <taxon>Streptophyta</taxon>
        <taxon>Embryophyta</taxon>
        <taxon>Tracheophyta</taxon>
        <taxon>Spermatophyta</taxon>
        <taxon>Magnoliopsida</taxon>
        <taxon>Liliopsida</taxon>
        <taxon>Poales</taxon>
        <taxon>Poaceae</taxon>
        <taxon>BOP clade</taxon>
        <taxon>Oryzoideae</taxon>
        <taxon>Oryzeae</taxon>
        <taxon>Oryzinae</taxon>
        <taxon>Oryza</taxon>
        <taxon>Oryza sativa</taxon>
    </lineage>
</organism>
<dbReference type="AlphaFoldDB" id="Q7G2Z6"/>